<feature type="compositionally biased region" description="Basic and acidic residues" evidence="10">
    <location>
        <begin position="1"/>
        <end position="20"/>
    </location>
</feature>
<evidence type="ECO:0000256" key="3">
    <source>
        <dbReference type="ARBA" id="ARBA00006046"/>
    </source>
</evidence>
<evidence type="ECO:0000256" key="2">
    <source>
        <dbReference type="ARBA" id="ARBA00004829"/>
    </source>
</evidence>
<evidence type="ECO:0000256" key="9">
    <source>
        <dbReference type="RuleBase" id="RU362075"/>
    </source>
</evidence>
<dbReference type="PANTHER" id="PTHR43734">
    <property type="entry name" value="PHYTOENE DESATURASE"/>
    <property type="match status" value="1"/>
</dbReference>
<keyword evidence="6" id="KW-0274">FAD</keyword>
<keyword evidence="5 9" id="KW-0125">Carotenoid biosynthesis</keyword>
<comment type="pathway">
    <text evidence="2 9">Carotenoid biosynthesis.</text>
</comment>
<comment type="cofactor">
    <cofactor evidence="1">
        <name>FAD</name>
        <dbReference type="ChEBI" id="CHEBI:57692"/>
    </cofactor>
</comment>
<dbReference type="GO" id="GO:0016627">
    <property type="term" value="F:oxidoreductase activity, acting on the CH-CH group of donors"/>
    <property type="evidence" value="ECO:0007669"/>
    <property type="project" value="UniProtKB-ARBA"/>
</dbReference>
<evidence type="ECO:0000256" key="8">
    <source>
        <dbReference type="ARBA" id="ARBA00031986"/>
    </source>
</evidence>
<name>A0A6M7WZV8_RHILI</name>
<dbReference type="RefSeq" id="WP_027033730.1">
    <property type="nucleotide sequence ID" value="NZ_CP033367.1"/>
</dbReference>
<dbReference type="InterPro" id="IPR014105">
    <property type="entry name" value="Carotenoid/retinoid_OxRdtase"/>
</dbReference>
<evidence type="ECO:0000256" key="7">
    <source>
        <dbReference type="ARBA" id="ARBA00023002"/>
    </source>
</evidence>
<dbReference type="Gene3D" id="3.50.50.60">
    <property type="entry name" value="FAD/NAD(P)-binding domain"/>
    <property type="match status" value="2"/>
</dbReference>
<comment type="similarity">
    <text evidence="3 9">Belongs to the carotenoid/retinoid oxidoreductase family.</text>
</comment>
<keyword evidence="4" id="KW-0285">Flavoprotein</keyword>
<dbReference type="EMBL" id="CP033367">
    <property type="protein sequence ID" value="QKD05308.1"/>
    <property type="molecule type" value="Genomic_DNA"/>
</dbReference>
<sequence length="517" mass="57236">MLTVRDRKNASRDIVPDKPHAPGKPHALVIGSGFGGLAAAIRLGARGYRVTVLERLDYAGGRAGVLKRDGFTFDRGPTIVTAPFLFDELWRLCGQKMADHVDMRPMMPFYRIRFEDGDEIACSGDDAEMRRQVMRISPGDLAGYERFLKKARDICVKGFEELGDMPFGSPLDMLKIAPDLVRLEGYRSVHGLVSRFVKSPKLRTMLSFHPLLIGGNPFRAPAIYCLIPDLERRWGVHYPMGGVGRLVDGLVALIRGQGSTVRYGAEVTRILVESDRARGVELASGGTIHAEIVVSNADAAWTYGKLVGKENSTRWSAGKLRRARYSMGLFVWYFGTRRRYDKVGHHTILLGPRYRELLDDIFEKKRLSEDFSIYLHRPSATDPSVAPPGCDAFYALCPVPNLDGNIDWASEGERRRQAVMRRLSSTLMPGLESEIVTSSFVTPLHFRDVLLSEKGSGFSFEPVLTQSAWFRPNNRSETIEGLYLVGAGTHPGAGLPGVLSSAKILDKVVPHASAFAA</sequence>
<evidence type="ECO:0000256" key="5">
    <source>
        <dbReference type="ARBA" id="ARBA00022746"/>
    </source>
</evidence>
<dbReference type="PROSITE" id="PS00982">
    <property type="entry name" value="PHYTOENE_DH"/>
    <property type="match status" value="1"/>
</dbReference>
<gene>
    <name evidence="12" type="primary">crtI</name>
    <name evidence="12" type="ORF">EB235_30630</name>
</gene>
<dbReference type="GO" id="GO:0016117">
    <property type="term" value="P:carotenoid biosynthetic process"/>
    <property type="evidence" value="ECO:0007669"/>
    <property type="project" value="UniProtKB-KW"/>
</dbReference>
<accession>A0A6M7WZV8</accession>
<proteinExistence type="inferred from homology"/>
<dbReference type="Pfam" id="PF01593">
    <property type="entry name" value="Amino_oxidase"/>
    <property type="match status" value="1"/>
</dbReference>
<evidence type="ECO:0000256" key="6">
    <source>
        <dbReference type="ARBA" id="ARBA00022827"/>
    </source>
</evidence>
<protein>
    <recommendedName>
        <fullName evidence="8">Phytoene dehydrogenase</fullName>
    </recommendedName>
</protein>
<dbReference type="PANTHER" id="PTHR43734:SF3">
    <property type="entry name" value="B-CAROTENE KETOLASE"/>
    <property type="match status" value="1"/>
</dbReference>
<evidence type="ECO:0000256" key="10">
    <source>
        <dbReference type="SAM" id="MobiDB-lite"/>
    </source>
</evidence>
<dbReference type="InterPro" id="IPR008150">
    <property type="entry name" value="Phytoene_DH_bac_CS"/>
</dbReference>
<feature type="domain" description="Amine oxidase" evidence="11">
    <location>
        <begin position="35"/>
        <end position="503"/>
    </location>
</feature>
<evidence type="ECO:0000256" key="1">
    <source>
        <dbReference type="ARBA" id="ARBA00001974"/>
    </source>
</evidence>
<reference evidence="12 13" key="1">
    <citation type="submission" date="2018-10" db="EMBL/GenBank/DDBJ databases">
        <authorList>
            <person name="Perry B.J."/>
            <person name="Sullivan J.T."/>
            <person name="Murphy R.J.T."/>
            <person name="Ramsay J.P."/>
            <person name="Ronson C.W."/>
        </authorList>
    </citation>
    <scope>NUCLEOTIDE SEQUENCE [LARGE SCALE GENOMIC DNA]</scope>
    <source>
        <strain evidence="12 13">R88b</strain>
    </source>
</reference>
<feature type="region of interest" description="Disordered" evidence="10">
    <location>
        <begin position="1"/>
        <end position="23"/>
    </location>
</feature>
<evidence type="ECO:0000313" key="12">
    <source>
        <dbReference type="EMBL" id="QKD05308.1"/>
    </source>
</evidence>
<evidence type="ECO:0000313" key="13">
    <source>
        <dbReference type="Proteomes" id="UP000503017"/>
    </source>
</evidence>
<dbReference type="AlphaFoldDB" id="A0A6M7WZV8"/>
<dbReference type="NCBIfam" id="TIGR02734">
    <property type="entry name" value="crtI_fam"/>
    <property type="match status" value="1"/>
</dbReference>
<dbReference type="SUPFAM" id="SSF51905">
    <property type="entry name" value="FAD/NAD(P)-binding domain"/>
    <property type="match status" value="1"/>
</dbReference>
<dbReference type="InterPro" id="IPR002937">
    <property type="entry name" value="Amino_oxidase"/>
</dbReference>
<keyword evidence="7 9" id="KW-0560">Oxidoreductase</keyword>
<dbReference type="Proteomes" id="UP000503017">
    <property type="component" value="Chromosome"/>
</dbReference>
<organism evidence="12 13">
    <name type="scientific">Mesorhizobium loti R88b</name>
    <dbReference type="NCBI Taxonomy" id="935548"/>
    <lineage>
        <taxon>Bacteria</taxon>
        <taxon>Pseudomonadati</taxon>
        <taxon>Pseudomonadota</taxon>
        <taxon>Alphaproteobacteria</taxon>
        <taxon>Hyphomicrobiales</taxon>
        <taxon>Phyllobacteriaceae</taxon>
        <taxon>Mesorhizobium</taxon>
    </lineage>
</organism>
<evidence type="ECO:0000256" key="4">
    <source>
        <dbReference type="ARBA" id="ARBA00022630"/>
    </source>
</evidence>
<dbReference type="FunFam" id="3.50.50.60:FF:000378">
    <property type="entry name" value="Phytoene desaturase"/>
    <property type="match status" value="1"/>
</dbReference>
<dbReference type="InterPro" id="IPR036188">
    <property type="entry name" value="FAD/NAD-bd_sf"/>
</dbReference>
<evidence type="ECO:0000259" key="11">
    <source>
        <dbReference type="Pfam" id="PF01593"/>
    </source>
</evidence>